<name>A0A6J7GUL4_9ZZZZ</name>
<accession>A0A6J7GUL4</accession>
<protein>
    <submittedName>
        <fullName evidence="1">Unannotated protein</fullName>
    </submittedName>
</protein>
<gene>
    <name evidence="1" type="ORF">UFOPK3564_01207</name>
</gene>
<organism evidence="1">
    <name type="scientific">freshwater metagenome</name>
    <dbReference type="NCBI Taxonomy" id="449393"/>
    <lineage>
        <taxon>unclassified sequences</taxon>
        <taxon>metagenomes</taxon>
        <taxon>ecological metagenomes</taxon>
    </lineage>
</organism>
<evidence type="ECO:0000313" key="1">
    <source>
        <dbReference type="EMBL" id="CAB4910576.1"/>
    </source>
</evidence>
<reference evidence="1" key="1">
    <citation type="submission" date="2020-05" db="EMBL/GenBank/DDBJ databases">
        <authorList>
            <person name="Chiriac C."/>
            <person name="Salcher M."/>
            <person name="Ghai R."/>
            <person name="Kavagutti S V."/>
        </authorList>
    </citation>
    <scope>NUCLEOTIDE SEQUENCE</scope>
</reference>
<dbReference type="EMBL" id="CAFBMK010000054">
    <property type="protein sequence ID" value="CAB4910576.1"/>
    <property type="molecule type" value="Genomic_DNA"/>
</dbReference>
<dbReference type="AlphaFoldDB" id="A0A6J7GUL4"/>
<sequence length="569" mass="61388">MWTCALTRTLLVLGAVVVAGCGGAGPEPRTAGDVQLLVGTADRTTAPGEVLDYRPTGRIVTDNGLRPVQDGFGFANYGDDQDVTNLTPAAVEELFGPTVCASGTRSTCRLIPPARAWMEEENVAMAAGHCFGMAAATAQFFRQELHPPRFGEASAPRLPLVGNAPLQRTLAQLNAIQELPSVRRTAIAGTPNQVLDRLIASLKPGGTPYVLGLFRAEGGGHAVTPYAVEDRGDDRFAVLVYDNNFPGVTRAVSFDRRANAWAFVAQQDPRDPEQRYSGSGTASNLALFPAAKPEGFLPCPFCLTSDAAAKDAGPPTVQIALEADPVNHSHLLIRDARGRRTGWVRGRFVREIPGSEIVRRMTAATWKQNGEPVYTIPAGVPFTVTMDGAALKGPVTERLEVIGPGDRVELAGVALRRGEKVSAAVAGDGSRVDLTIDPRHDESPLLRVGIEGHPTSWDFTLKAHRLRGGSTLGLRLDKARQELDIDTRRVVDTAGYDVGIGTYDVGFDRYDVRLDRLGRDGTATFEHDDLRIPRGTFARLGYGSFDDRHRRLTLVEERGGRTRTERIGG</sequence>
<proteinExistence type="predicted"/>